<dbReference type="GeneID" id="54553163"/>
<proteinExistence type="predicted"/>
<dbReference type="EMBL" id="ML986521">
    <property type="protein sequence ID" value="KAF2272468.1"/>
    <property type="molecule type" value="Genomic_DNA"/>
</dbReference>
<protein>
    <submittedName>
        <fullName evidence="2">Uncharacterized protein</fullName>
    </submittedName>
</protein>
<feature type="compositionally biased region" description="Basic and acidic residues" evidence="1">
    <location>
        <begin position="567"/>
        <end position="584"/>
    </location>
</feature>
<feature type="compositionally biased region" description="Low complexity" evidence="1">
    <location>
        <begin position="404"/>
        <end position="422"/>
    </location>
</feature>
<gene>
    <name evidence="2" type="ORF">EI97DRAFT_445795</name>
</gene>
<dbReference type="OrthoDB" id="428854at2759"/>
<dbReference type="AlphaFoldDB" id="A0A6A6J902"/>
<feature type="compositionally biased region" description="Low complexity" evidence="1">
    <location>
        <begin position="219"/>
        <end position="250"/>
    </location>
</feature>
<feature type="compositionally biased region" description="Pro residues" evidence="1">
    <location>
        <begin position="339"/>
        <end position="348"/>
    </location>
</feature>
<name>A0A6A6J902_WESOR</name>
<organism evidence="2 3">
    <name type="scientific">Westerdykella ornata</name>
    <dbReference type="NCBI Taxonomy" id="318751"/>
    <lineage>
        <taxon>Eukaryota</taxon>
        <taxon>Fungi</taxon>
        <taxon>Dikarya</taxon>
        <taxon>Ascomycota</taxon>
        <taxon>Pezizomycotina</taxon>
        <taxon>Dothideomycetes</taxon>
        <taxon>Pleosporomycetidae</taxon>
        <taxon>Pleosporales</taxon>
        <taxon>Sporormiaceae</taxon>
        <taxon>Westerdykella</taxon>
    </lineage>
</organism>
<evidence type="ECO:0000313" key="2">
    <source>
        <dbReference type="EMBL" id="KAF2272468.1"/>
    </source>
</evidence>
<feature type="compositionally biased region" description="Basic and acidic residues" evidence="1">
    <location>
        <begin position="274"/>
        <end position="286"/>
    </location>
</feature>
<evidence type="ECO:0000256" key="1">
    <source>
        <dbReference type="SAM" id="MobiDB-lite"/>
    </source>
</evidence>
<keyword evidence="3" id="KW-1185">Reference proteome</keyword>
<feature type="compositionally biased region" description="Basic and acidic residues" evidence="1">
    <location>
        <begin position="171"/>
        <end position="181"/>
    </location>
</feature>
<feature type="compositionally biased region" description="Basic and acidic residues" evidence="1">
    <location>
        <begin position="108"/>
        <end position="133"/>
    </location>
</feature>
<reference evidence="2" key="1">
    <citation type="journal article" date="2020" name="Stud. Mycol.">
        <title>101 Dothideomycetes genomes: a test case for predicting lifestyles and emergence of pathogens.</title>
        <authorList>
            <person name="Haridas S."/>
            <person name="Albert R."/>
            <person name="Binder M."/>
            <person name="Bloem J."/>
            <person name="Labutti K."/>
            <person name="Salamov A."/>
            <person name="Andreopoulos B."/>
            <person name="Baker S."/>
            <person name="Barry K."/>
            <person name="Bills G."/>
            <person name="Bluhm B."/>
            <person name="Cannon C."/>
            <person name="Castanera R."/>
            <person name="Culley D."/>
            <person name="Daum C."/>
            <person name="Ezra D."/>
            <person name="Gonzalez J."/>
            <person name="Henrissat B."/>
            <person name="Kuo A."/>
            <person name="Liang C."/>
            <person name="Lipzen A."/>
            <person name="Lutzoni F."/>
            <person name="Magnuson J."/>
            <person name="Mondo S."/>
            <person name="Nolan M."/>
            <person name="Ohm R."/>
            <person name="Pangilinan J."/>
            <person name="Park H.-J."/>
            <person name="Ramirez L."/>
            <person name="Alfaro M."/>
            <person name="Sun H."/>
            <person name="Tritt A."/>
            <person name="Yoshinaga Y."/>
            <person name="Zwiers L.-H."/>
            <person name="Turgeon B."/>
            <person name="Goodwin S."/>
            <person name="Spatafora J."/>
            <person name="Crous P."/>
            <person name="Grigoriev I."/>
        </authorList>
    </citation>
    <scope>NUCLEOTIDE SEQUENCE</scope>
    <source>
        <strain evidence="2">CBS 379.55</strain>
    </source>
</reference>
<feature type="compositionally biased region" description="Low complexity" evidence="1">
    <location>
        <begin position="456"/>
        <end position="474"/>
    </location>
</feature>
<accession>A0A6A6J902</accession>
<dbReference type="RefSeq" id="XP_033650007.1">
    <property type="nucleotide sequence ID" value="XM_033799988.1"/>
</dbReference>
<feature type="compositionally biased region" description="Low complexity" evidence="1">
    <location>
        <begin position="434"/>
        <end position="446"/>
    </location>
</feature>
<feature type="compositionally biased region" description="Low complexity" evidence="1">
    <location>
        <begin position="494"/>
        <end position="535"/>
    </location>
</feature>
<feature type="compositionally biased region" description="Low complexity" evidence="1">
    <location>
        <begin position="44"/>
        <end position="56"/>
    </location>
</feature>
<feature type="region of interest" description="Disordered" evidence="1">
    <location>
        <begin position="1"/>
        <end position="622"/>
    </location>
</feature>
<feature type="compositionally biased region" description="Polar residues" evidence="1">
    <location>
        <begin position="1"/>
        <end position="20"/>
    </location>
</feature>
<dbReference type="Proteomes" id="UP000800097">
    <property type="component" value="Unassembled WGS sequence"/>
</dbReference>
<evidence type="ECO:0000313" key="3">
    <source>
        <dbReference type="Proteomes" id="UP000800097"/>
    </source>
</evidence>
<sequence>MAGNPFRQSQVLSASTTSAAPPNRVSFLDPESSSAHGTPRAHESGTASSSPSTTTRKSVHIEAPDAPTSASAAPPPAPLTADDPVYHSLSSEKDAGPPLPRSPAGFSDHFEDQHEVDWFDKEHSNERIYDVQRGRTINPPQGRHLEAPTQSLSGVPTNPFARTLANIEGSESSRGEREQHRGRGTGSTPEGGAPKANLDVESFKRLLLTGISPPSSGKQTTQATVTTAAPAGLSTLESSSTDTSSVSHQSIVEAALQEPRAETPRTSYEMAPSDEERVGLITEVKKPEKKKQPPPAPKHRHGKLVSSRTPQTVPFADFGASESTVAPVRRRTDSDLNKPLPPIPPVSSPPTHSSSQDITQDTIAATRPPLQSRHSTSSDPTHAAGQQKKIPPPVPLARRQSQLRTSTTENRSRSSSILTVSSQHSIAEFPTMTSSVNSGPRSSPSQKVPPPPPPSRRYGASLSGGASSSANSSATELLPGSRPDITSPNHPSPRRMISSSSTSSPVPGHSGLSRTPSTTSTRTIPRTVSGESTSSAPPPPPPRRRASGRSSLDRERPNYPPSISSIESRRTSSEAKRTSFDGKRRTSIASESSLRYEYAPSTEQEPLACAPTVTEEPQSMEPIVTSTAAPADILHDMEEFQREIDKLRERYQKSS</sequence>